<keyword evidence="3" id="KW-1185">Reference proteome</keyword>
<dbReference type="GO" id="GO:0002098">
    <property type="term" value="P:tRNA wobble uridine modification"/>
    <property type="evidence" value="ECO:0007669"/>
    <property type="project" value="EnsemblFungi"/>
</dbReference>
<dbReference type="InterPro" id="IPR039127">
    <property type="entry name" value="Trm112"/>
</dbReference>
<protein>
    <recommendedName>
        <fullName evidence="4">Multifunctional methyltransferase subunit TRM112</fullName>
    </recommendedName>
</protein>
<dbReference type="GO" id="GO:0008276">
    <property type="term" value="F:protein methyltransferase activity"/>
    <property type="evidence" value="ECO:0007669"/>
    <property type="project" value="EnsemblFungi"/>
</dbReference>
<dbReference type="AlphaFoldDB" id="A0A1E3Q9R5"/>
<dbReference type="GO" id="GO:0030488">
    <property type="term" value="P:tRNA methylation"/>
    <property type="evidence" value="ECO:0007669"/>
    <property type="project" value="EnsemblFungi"/>
</dbReference>
<evidence type="ECO:0008006" key="4">
    <source>
        <dbReference type="Google" id="ProtNLM"/>
    </source>
</evidence>
<dbReference type="GO" id="GO:0016435">
    <property type="term" value="F:rRNA (guanine) methyltransferase activity"/>
    <property type="evidence" value="ECO:0007669"/>
    <property type="project" value="EnsemblFungi"/>
</dbReference>
<dbReference type="OrthoDB" id="2187549at2759"/>
<dbReference type="STRING" id="675824.A0A1E3Q9R5"/>
<dbReference type="EMBL" id="KV454292">
    <property type="protein sequence ID" value="ODQ74439.1"/>
    <property type="molecule type" value="Genomic_DNA"/>
</dbReference>
<dbReference type="SUPFAM" id="SSF158997">
    <property type="entry name" value="Trm112p-like"/>
    <property type="match status" value="1"/>
</dbReference>
<organism evidence="2 3">
    <name type="scientific">Lipomyces starkeyi NRRL Y-11557</name>
    <dbReference type="NCBI Taxonomy" id="675824"/>
    <lineage>
        <taxon>Eukaryota</taxon>
        <taxon>Fungi</taxon>
        <taxon>Dikarya</taxon>
        <taxon>Ascomycota</taxon>
        <taxon>Saccharomycotina</taxon>
        <taxon>Lipomycetes</taxon>
        <taxon>Lipomycetales</taxon>
        <taxon>Lipomycetaceae</taxon>
        <taxon>Lipomyces</taxon>
    </lineage>
</organism>
<dbReference type="GO" id="GO:0046982">
    <property type="term" value="F:protein heterodimerization activity"/>
    <property type="evidence" value="ECO:0007669"/>
    <property type="project" value="InterPro"/>
</dbReference>
<dbReference type="Proteomes" id="UP000094385">
    <property type="component" value="Unassembled WGS sequence"/>
</dbReference>
<evidence type="ECO:0000256" key="1">
    <source>
        <dbReference type="ARBA" id="ARBA00007980"/>
    </source>
</evidence>
<gene>
    <name evidence="2" type="ORF">LIPSTDRAFT_2423</name>
</gene>
<dbReference type="InterPro" id="IPR005651">
    <property type="entry name" value="Trm112-like"/>
</dbReference>
<comment type="similarity">
    <text evidence="1">Belongs to the TRM112 family.</text>
</comment>
<dbReference type="PANTHER" id="PTHR12773">
    <property type="entry name" value="UPF0315 PROTEIN-RELATED"/>
    <property type="match status" value="1"/>
</dbReference>
<dbReference type="GO" id="GO:0035657">
    <property type="term" value="C:eRF1 methyltransferase complex"/>
    <property type="evidence" value="ECO:0007669"/>
    <property type="project" value="EnsemblFungi"/>
</dbReference>
<dbReference type="GO" id="GO:0000470">
    <property type="term" value="P:maturation of LSU-rRNA"/>
    <property type="evidence" value="ECO:0007669"/>
    <property type="project" value="EnsemblFungi"/>
</dbReference>
<accession>A0A1E3Q9R5</accession>
<dbReference type="GO" id="GO:0030490">
    <property type="term" value="P:maturation of SSU-rRNA"/>
    <property type="evidence" value="ECO:0007669"/>
    <property type="project" value="EnsemblFungi"/>
</dbReference>
<name>A0A1E3Q9R5_LIPST</name>
<proteinExistence type="inferred from homology"/>
<dbReference type="GO" id="GO:0043528">
    <property type="term" value="C:tRNA (m2G10) methyltransferase complex"/>
    <property type="evidence" value="ECO:0007669"/>
    <property type="project" value="EnsemblFungi"/>
</dbReference>
<dbReference type="Gene3D" id="2.20.25.10">
    <property type="match status" value="1"/>
</dbReference>
<dbReference type="GO" id="GO:0160102">
    <property type="term" value="F:tRNA (guanine(10)-N2)-methyltransferase activity"/>
    <property type="evidence" value="ECO:0007669"/>
    <property type="project" value="EnsemblFungi"/>
</dbReference>
<evidence type="ECO:0000313" key="2">
    <source>
        <dbReference type="EMBL" id="ODQ74439.1"/>
    </source>
</evidence>
<reference evidence="2 3" key="1">
    <citation type="journal article" date="2016" name="Proc. Natl. Acad. Sci. U.S.A.">
        <title>Comparative genomics of biotechnologically important yeasts.</title>
        <authorList>
            <person name="Riley R."/>
            <person name="Haridas S."/>
            <person name="Wolfe K.H."/>
            <person name="Lopes M.R."/>
            <person name="Hittinger C.T."/>
            <person name="Goeker M."/>
            <person name="Salamov A.A."/>
            <person name="Wisecaver J.H."/>
            <person name="Long T.M."/>
            <person name="Calvey C.H."/>
            <person name="Aerts A.L."/>
            <person name="Barry K.W."/>
            <person name="Choi C."/>
            <person name="Clum A."/>
            <person name="Coughlan A.Y."/>
            <person name="Deshpande S."/>
            <person name="Douglass A.P."/>
            <person name="Hanson S.J."/>
            <person name="Klenk H.-P."/>
            <person name="LaButti K.M."/>
            <person name="Lapidus A."/>
            <person name="Lindquist E.A."/>
            <person name="Lipzen A.M."/>
            <person name="Meier-Kolthoff J.P."/>
            <person name="Ohm R.A."/>
            <person name="Otillar R.P."/>
            <person name="Pangilinan J.L."/>
            <person name="Peng Y."/>
            <person name="Rokas A."/>
            <person name="Rosa C.A."/>
            <person name="Scheuner C."/>
            <person name="Sibirny A.A."/>
            <person name="Slot J.C."/>
            <person name="Stielow J.B."/>
            <person name="Sun H."/>
            <person name="Kurtzman C.P."/>
            <person name="Blackwell M."/>
            <person name="Grigoriev I.V."/>
            <person name="Jeffries T.W."/>
        </authorList>
    </citation>
    <scope>NUCLEOTIDE SEQUENCE [LARGE SCALE GENOMIC DNA]</scope>
    <source>
        <strain evidence="2 3">NRRL Y-11557</strain>
    </source>
</reference>
<dbReference type="PANTHER" id="PTHR12773:SF0">
    <property type="entry name" value="MULTIFUNCTIONAL METHYLTRANSFERASE SUBUNIT TRM112-LIKE PROTEIN"/>
    <property type="match status" value="1"/>
</dbReference>
<sequence length="136" mass="15316">MKLLTANFVQCTVKACGSSPDCFPLHFDQQVPDIPLELVHEDVDFSPEFICNILPRIEWAALLTTARELGNTQLPEAKPEIENPHAPENEQLLRDLHSLLLETQISQGSMRCANCGHIYFIRDSIPNFLLPGHLVQ</sequence>
<evidence type="ECO:0000313" key="3">
    <source>
        <dbReference type="Proteomes" id="UP000094385"/>
    </source>
</evidence>
<dbReference type="Pfam" id="PF03966">
    <property type="entry name" value="Trm112p"/>
    <property type="match status" value="1"/>
</dbReference>
<dbReference type="GO" id="GO:0070476">
    <property type="term" value="P:rRNA (guanine-N7)-methylation"/>
    <property type="evidence" value="ECO:0007669"/>
    <property type="project" value="EnsemblFungi"/>
</dbReference>